<dbReference type="FunFam" id="3.40.50.1820:FF:000028">
    <property type="entry name" value="S9 family peptidase"/>
    <property type="match status" value="1"/>
</dbReference>
<organism evidence="7 8">
    <name type="scientific">Duncaniella freteri</name>
    <dbReference type="NCBI Taxonomy" id="2530391"/>
    <lineage>
        <taxon>Bacteria</taxon>
        <taxon>Pseudomonadati</taxon>
        <taxon>Bacteroidota</taxon>
        <taxon>Bacteroidia</taxon>
        <taxon>Bacteroidales</taxon>
        <taxon>Muribaculaceae</taxon>
        <taxon>Duncaniella</taxon>
    </lineage>
</organism>
<evidence type="ECO:0000256" key="4">
    <source>
        <dbReference type="ARBA" id="ARBA00022801"/>
    </source>
</evidence>
<evidence type="ECO:0000313" key="7">
    <source>
        <dbReference type="EMBL" id="TGG36517.1"/>
    </source>
</evidence>
<keyword evidence="8" id="KW-1185">Reference proteome</keyword>
<dbReference type="PANTHER" id="PTHR42776:SF13">
    <property type="entry name" value="DIPEPTIDYL-PEPTIDASE 5"/>
    <property type="match status" value="1"/>
</dbReference>
<name>A0A4Z0V2V2_9BACT</name>
<keyword evidence="2" id="KW-0645">Protease</keyword>
<keyword evidence="3" id="KW-0732">Signal</keyword>
<dbReference type="InterPro" id="IPR029058">
    <property type="entry name" value="AB_hydrolase_fold"/>
</dbReference>
<dbReference type="AlphaFoldDB" id="A0A4Z0V2V2"/>
<dbReference type="GO" id="GO:0006508">
    <property type="term" value="P:proteolysis"/>
    <property type="evidence" value="ECO:0007669"/>
    <property type="project" value="UniProtKB-KW"/>
</dbReference>
<dbReference type="PANTHER" id="PTHR42776">
    <property type="entry name" value="SERINE PEPTIDASE S9 FAMILY MEMBER"/>
    <property type="match status" value="1"/>
</dbReference>
<proteinExistence type="inferred from homology"/>
<gene>
    <name evidence="7" type="ORF">EZ315_11765</name>
</gene>
<dbReference type="InterPro" id="IPR001375">
    <property type="entry name" value="Peptidase_S9_cat"/>
</dbReference>
<evidence type="ECO:0000256" key="1">
    <source>
        <dbReference type="ARBA" id="ARBA00010040"/>
    </source>
</evidence>
<evidence type="ECO:0000259" key="6">
    <source>
        <dbReference type="Pfam" id="PF00326"/>
    </source>
</evidence>
<evidence type="ECO:0000256" key="2">
    <source>
        <dbReference type="ARBA" id="ARBA00022670"/>
    </source>
</evidence>
<dbReference type="InterPro" id="IPR011042">
    <property type="entry name" value="6-blade_b-propeller_TolB-like"/>
</dbReference>
<dbReference type="Gene3D" id="3.40.50.1820">
    <property type="entry name" value="alpha/beta hydrolase"/>
    <property type="match status" value="1"/>
</dbReference>
<dbReference type="SUPFAM" id="SSF53474">
    <property type="entry name" value="alpha/beta-Hydrolases"/>
    <property type="match status" value="1"/>
</dbReference>
<comment type="similarity">
    <text evidence="1">Belongs to the peptidase S9C family.</text>
</comment>
<protein>
    <submittedName>
        <fullName evidence="7">S9 family peptidase</fullName>
    </submittedName>
</protein>
<dbReference type="SUPFAM" id="SSF82171">
    <property type="entry name" value="DPP6 N-terminal domain-like"/>
    <property type="match status" value="1"/>
</dbReference>
<feature type="domain" description="Peptidase S9 prolyl oligopeptidase catalytic" evidence="6">
    <location>
        <begin position="482"/>
        <end position="695"/>
    </location>
</feature>
<evidence type="ECO:0000313" key="8">
    <source>
        <dbReference type="Proteomes" id="UP000297635"/>
    </source>
</evidence>
<evidence type="ECO:0000256" key="5">
    <source>
        <dbReference type="ARBA" id="ARBA00022825"/>
    </source>
</evidence>
<evidence type="ECO:0000256" key="3">
    <source>
        <dbReference type="ARBA" id="ARBA00022729"/>
    </source>
</evidence>
<dbReference type="RefSeq" id="WP_135472251.1">
    <property type="nucleotide sequence ID" value="NZ_CASGTF010000044.1"/>
</dbReference>
<dbReference type="Proteomes" id="UP000297635">
    <property type="component" value="Unassembled WGS sequence"/>
</dbReference>
<reference evidence="7 8" key="1">
    <citation type="submission" date="2019-02" db="EMBL/GenBank/DDBJ databases">
        <title>Isolation and identification of novel species under the genus Muribaculum.</title>
        <authorList>
            <person name="Miyake S."/>
            <person name="Ding Y."/>
            <person name="Low A."/>
            <person name="Soh M."/>
            <person name="Seedorf H."/>
        </authorList>
    </citation>
    <scope>NUCLEOTIDE SEQUENCE [LARGE SCALE GENOMIC DNA]</scope>
    <source>
        <strain evidence="7 8">TLL-A3</strain>
    </source>
</reference>
<dbReference type="Gene3D" id="2.120.10.30">
    <property type="entry name" value="TolB, C-terminal domain"/>
    <property type="match status" value="2"/>
</dbReference>
<dbReference type="GO" id="GO:0004252">
    <property type="term" value="F:serine-type endopeptidase activity"/>
    <property type="evidence" value="ECO:0007669"/>
    <property type="project" value="TreeGrafter"/>
</dbReference>
<dbReference type="EMBL" id="SJSA01000002">
    <property type="protein sequence ID" value="TGG36517.1"/>
    <property type="molecule type" value="Genomic_DNA"/>
</dbReference>
<keyword evidence="5" id="KW-0720">Serine protease</keyword>
<dbReference type="PROSITE" id="PS51257">
    <property type="entry name" value="PROKAR_LIPOPROTEIN"/>
    <property type="match status" value="1"/>
</dbReference>
<dbReference type="InterPro" id="IPR011659">
    <property type="entry name" value="WD40"/>
</dbReference>
<accession>A0A4Z0V2V2</accession>
<sequence length="705" mass="78932">MNLKSIMTSTAIATLLAGCSASSDSNEKIIDKPDFTSATGVFDIDAIEALGTVGAPVVSPDGSKVLFGISYESLEENRSNMDLYVMNTDGSDIKRITKTSKSESSYCWIDGGNKIAFIYAPDNVAQVWVMNADGSNRKQITDMEKGVNGFLFSPDESKVLLISNIKYSRDAKDIYPDLPKATGRVIDDMMYKHWDQWVKEIPHPFIADFDGAKASNPVDIMADEPRYEAPMLPFGGAESFAWAPDSKSIVYTSRKKEGKEYAISTNSDLYLYNLADSSTRNLTEGMMGYDTNPTFSPDGTKLAWLSMEHDGYESDKNRIFTLDMASGEKTDLTDNWDFSVNEIAWAPDGKTINFIAHKGGVTPVFTIDVASHEVKEIASGICDYAGLMVAKDGTVYSRQHAMTYPNEIVRIANGEVKRLTNVNTELLASLKMPTVKKEMVPTTDGKEMLVWTLYPADFDSTKTYPAILYCQGGPQQAVSQFWSTRWNLALMASKGYIVIAPNRRGLPGFGTEWNAQISGDYPGQNMRDYLAAVDYMKQYPYVDDKRIGATGASYGGFSIYWLAGNHNHRFAALLAHAGIFNMEAQYLETEEMWFANWDMGGAFWEKDNAVAQRTFACSPHKYVDNWDTPIMISHGEYDYRILSSQGEMAFNAAKLRGIPAEMVIFPDENHWILKPQNAVMWQRLFFRWFDRWLKPQADSSDTKAE</sequence>
<dbReference type="Pfam" id="PF07676">
    <property type="entry name" value="PD40"/>
    <property type="match status" value="2"/>
</dbReference>
<keyword evidence="4" id="KW-0378">Hydrolase</keyword>
<dbReference type="GeneID" id="82150467"/>
<comment type="caution">
    <text evidence="7">The sequence shown here is derived from an EMBL/GenBank/DDBJ whole genome shotgun (WGS) entry which is preliminary data.</text>
</comment>
<dbReference type="Pfam" id="PF00326">
    <property type="entry name" value="Peptidase_S9"/>
    <property type="match status" value="1"/>
</dbReference>